<dbReference type="EMBL" id="AP025564">
    <property type="protein sequence ID" value="BDE95090.1"/>
    <property type="molecule type" value="Genomic_DNA"/>
</dbReference>
<feature type="domain" description="HTH gntR-type" evidence="7">
    <location>
        <begin position="12"/>
        <end position="80"/>
    </location>
</feature>
<keyword evidence="5" id="KW-0804">Transcription</keyword>
<dbReference type="SMART" id="SM00345">
    <property type="entry name" value="HTH_GNTR"/>
    <property type="match status" value="1"/>
</dbReference>
<dbReference type="InterPro" id="IPR051446">
    <property type="entry name" value="HTH_trans_reg/aminotransferase"/>
</dbReference>
<dbReference type="Pfam" id="PF00155">
    <property type="entry name" value="Aminotran_1_2"/>
    <property type="match status" value="1"/>
</dbReference>
<dbReference type="Gene3D" id="1.10.10.10">
    <property type="entry name" value="Winged helix-like DNA-binding domain superfamily/Winged helix DNA-binding domain"/>
    <property type="match status" value="1"/>
</dbReference>
<keyword evidence="3" id="KW-0805">Transcription regulation</keyword>
<dbReference type="CDD" id="cd07377">
    <property type="entry name" value="WHTH_GntR"/>
    <property type="match status" value="1"/>
</dbReference>
<dbReference type="SUPFAM" id="SSF46785">
    <property type="entry name" value="Winged helix' DNA-binding domain"/>
    <property type="match status" value="1"/>
</dbReference>
<comment type="similarity">
    <text evidence="1">In the C-terminal section; belongs to the class-I pyridoxal-phosphate-dependent aminotransferase family.</text>
</comment>
<feature type="compositionally biased region" description="Low complexity" evidence="6">
    <location>
        <begin position="118"/>
        <end position="127"/>
    </location>
</feature>
<dbReference type="InterPro" id="IPR000524">
    <property type="entry name" value="Tscrpt_reg_HTH_GntR"/>
</dbReference>
<dbReference type="PANTHER" id="PTHR46577:SF1">
    <property type="entry name" value="HTH-TYPE TRANSCRIPTIONAL REGULATORY PROTEIN GABR"/>
    <property type="match status" value="1"/>
</dbReference>
<dbReference type="PROSITE" id="PS50949">
    <property type="entry name" value="HTH_GNTR"/>
    <property type="match status" value="1"/>
</dbReference>
<dbReference type="InterPro" id="IPR015424">
    <property type="entry name" value="PyrdxlP-dep_Trfase"/>
</dbReference>
<keyword evidence="4" id="KW-0238">DNA-binding</keyword>
<organism evidence="8 9">
    <name type="scientific">Raoultibacter timonensis</name>
    <dbReference type="NCBI Taxonomy" id="1907662"/>
    <lineage>
        <taxon>Bacteria</taxon>
        <taxon>Bacillati</taxon>
        <taxon>Actinomycetota</taxon>
        <taxon>Coriobacteriia</taxon>
        <taxon>Eggerthellales</taxon>
        <taxon>Eggerthellaceae</taxon>
        <taxon>Raoultibacter</taxon>
    </lineage>
</organism>
<keyword evidence="9" id="KW-1185">Reference proteome</keyword>
<dbReference type="Gene3D" id="3.40.640.10">
    <property type="entry name" value="Type I PLP-dependent aspartate aminotransferase-like (Major domain)"/>
    <property type="match status" value="1"/>
</dbReference>
<dbReference type="Proteomes" id="UP001320544">
    <property type="component" value="Chromosome"/>
</dbReference>
<evidence type="ECO:0000256" key="1">
    <source>
        <dbReference type="ARBA" id="ARBA00005384"/>
    </source>
</evidence>
<evidence type="ECO:0000259" key="7">
    <source>
        <dbReference type="PROSITE" id="PS50949"/>
    </source>
</evidence>
<proteinExistence type="inferred from homology"/>
<evidence type="ECO:0000256" key="2">
    <source>
        <dbReference type="ARBA" id="ARBA00022898"/>
    </source>
</evidence>
<evidence type="ECO:0000256" key="4">
    <source>
        <dbReference type="ARBA" id="ARBA00023125"/>
    </source>
</evidence>
<dbReference type="InterPro" id="IPR004839">
    <property type="entry name" value="Aminotransferase_I/II_large"/>
</dbReference>
<protein>
    <submittedName>
        <fullName evidence="8">GntR family transcriptional regulator</fullName>
    </submittedName>
</protein>
<reference evidence="8 9" key="1">
    <citation type="submission" date="2022-01" db="EMBL/GenBank/DDBJ databases">
        <title>Novel bile acid biosynthetic pathways are enriched in the microbiome of centenarians.</title>
        <authorList>
            <person name="Sato Y."/>
            <person name="Atarashi K."/>
            <person name="Plichta R.D."/>
            <person name="Arai Y."/>
            <person name="Sasajima S."/>
            <person name="Kearney M.S."/>
            <person name="Suda W."/>
            <person name="Takeshita K."/>
            <person name="Sasaki T."/>
            <person name="Okamoto S."/>
            <person name="Skelly N.A."/>
            <person name="Okamura Y."/>
            <person name="Vlamakis H."/>
            <person name="Li Y."/>
            <person name="Tanoue T."/>
            <person name="Takei H."/>
            <person name="Nittono H."/>
            <person name="Narushima S."/>
            <person name="Irie J."/>
            <person name="Itoh H."/>
            <person name="Moriya K."/>
            <person name="Sugiura Y."/>
            <person name="Suematsu M."/>
            <person name="Moritoki N."/>
            <person name="Shibata S."/>
            <person name="Littman R.D."/>
            <person name="Fischbach A.M."/>
            <person name="Uwamino Y."/>
            <person name="Inoue T."/>
            <person name="Honda A."/>
            <person name="Hattori M."/>
            <person name="Murai T."/>
            <person name="Xavier J.R."/>
            <person name="Hirose N."/>
            <person name="Honda K."/>
        </authorList>
    </citation>
    <scope>NUCLEOTIDE SEQUENCE [LARGE SCALE GENOMIC DNA]</scope>
    <source>
        <strain evidence="8 9">CE91-St30</strain>
    </source>
</reference>
<dbReference type="Pfam" id="PF00392">
    <property type="entry name" value="GntR"/>
    <property type="match status" value="1"/>
</dbReference>
<dbReference type="RefSeq" id="WP_244411571.1">
    <property type="nucleotide sequence ID" value="NZ_AP025564.1"/>
</dbReference>
<evidence type="ECO:0000256" key="6">
    <source>
        <dbReference type="SAM" id="MobiDB-lite"/>
    </source>
</evidence>
<feature type="region of interest" description="Disordered" evidence="6">
    <location>
        <begin position="105"/>
        <end position="127"/>
    </location>
</feature>
<evidence type="ECO:0000256" key="5">
    <source>
        <dbReference type="ARBA" id="ARBA00023163"/>
    </source>
</evidence>
<dbReference type="SUPFAM" id="SSF53383">
    <property type="entry name" value="PLP-dependent transferases"/>
    <property type="match status" value="1"/>
</dbReference>
<dbReference type="PANTHER" id="PTHR46577">
    <property type="entry name" value="HTH-TYPE TRANSCRIPTIONAL REGULATORY PROTEIN GABR"/>
    <property type="match status" value="1"/>
</dbReference>
<gene>
    <name evidence="8" type="ORF">CE91St30_04230</name>
</gene>
<dbReference type="CDD" id="cd00609">
    <property type="entry name" value="AAT_like"/>
    <property type="match status" value="1"/>
</dbReference>
<dbReference type="InterPro" id="IPR036388">
    <property type="entry name" value="WH-like_DNA-bd_sf"/>
</dbReference>
<dbReference type="InterPro" id="IPR036390">
    <property type="entry name" value="WH_DNA-bd_sf"/>
</dbReference>
<accession>A0ABN6MDH1</accession>
<evidence type="ECO:0000313" key="8">
    <source>
        <dbReference type="EMBL" id="BDE95090.1"/>
    </source>
</evidence>
<evidence type="ECO:0000256" key="3">
    <source>
        <dbReference type="ARBA" id="ARBA00023015"/>
    </source>
</evidence>
<keyword evidence="2" id="KW-0663">Pyridoxal phosphate</keyword>
<name>A0ABN6MDH1_9ACTN</name>
<evidence type="ECO:0000313" key="9">
    <source>
        <dbReference type="Proteomes" id="UP001320544"/>
    </source>
</evidence>
<sequence length="507" mass="55637">MLTYQLDQRGTASLYEYLYTCIRADIESGAIAAHEKLPSKRTLAKHLGVSLITIEGAYAQLAAEGYLYSIERKGYFACPLSIGSTPSPPPVWEAPRNDLRAPLARATAQANPHRASENAETPADAASDANAAECPVADFSSGSHAAGLFPYNTWAKTVREALTCESEQTLLNESSAAGSYRLRETLASYLKGFRGMQVQPEQIIVGAGAQLLYIMIVQLLGRSCRFAVEDPGYPRLTKIYRSNEAALSHVPMDQSGIVVEALRASAADVVHIMPSHQFPTGMVTPISRRYELLGWANEHENRYVVEDDYDCEFRLAGRPIPPLQAIDASERVIYVNTFAKSLGPAFRIGYLVLPPHLAERFAAELGFYSCTVSAIDQLALARFIESGDYERHINRMRSHYRTVQNELACALKASAASDRIAIEAQDSGLHFIMHVDTLADDDALAAAFRKHGVALDPLSGFFQRDFAACAPLERERYEHRFIVNCDGIERSAIFPAAEAIAQAIASV</sequence>
<dbReference type="InterPro" id="IPR015421">
    <property type="entry name" value="PyrdxlP-dep_Trfase_major"/>
</dbReference>